<sequence length="590" mass="68115">MNQVRDKQWNLGSVRPGSGPVKDQIQEILLHIEETQSILKHGMNPDEAVDVTKRVQDLYTEAFHMDEYIICLLSVDVMDGEAQDLSARSTQLQAKMDTLLLGYSQCLAHMADEDWKVFIGRREVAGSERFLKQQRRKVKDQLDPEMEKLIHSLSVDGFAGWEDHYDQEYARLKVPVTDNGKTEYISFDMAYIRGMLSNDRETRMEMGEAISKVCRENEDRFASIFNHFAGFRNELYRLRGWTNPLKEMFEQNRISERSVNTMMDTLHQHKSLLHRFFERKAKLIQMEKLSWYDIYAPTFTSKTTLTYEEAADIVIGQFRGFSEKLGQFAQTAFEEGWIGAEPGDSKQHGAFCASFPNAKESRVMLSFTGNYNDVVTIAHELGHAYHNSLLHEQPGFSHKVGTGLAETASTFAENLVLDAAIDMAETEEDRLSLLEMKITNGLKYTTFIPAKFEFEAAFYNKRLNGKLSAGDIVQLMEETERDWFHDSVDEVFAHNWMTIPHFFSTEKAFYNLPYTIGYLFSNGVYSLYQQDKEAFPERYDQLLTRSGNHSMDELSNEFLQEELGTDFWEAAVSPLKDAVEMYLEETEKYI</sequence>
<evidence type="ECO:0000256" key="4">
    <source>
        <dbReference type="ARBA" id="ARBA00022833"/>
    </source>
</evidence>
<evidence type="ECO:0000259" key="7">
    <source>
        <dbReference type="Pfam" id="PF01432"/>
    </source>
</evidence>
<dbReference type="GO" id="GO:0004222">
    <property type="term" value="F:metalloendopeptidase activity"/>
    <property type="evidence" value="ECO:0007669"/>
    <property type="project" value="InterPro"/>
</dbReference>
<feature type="domain" description="Peptidase M3A/M3B catalytic" evidence="7">
    <location>
        <begin position="197"/>
        <end position="571"/>
    </location>
</feature>
<name>A0A0P6VZN5_9BACI</name>
<evidence type="ECO:0000256" key="5">
    <source>
        <dbReference type="ARBA" id="ARBA00023049"/>
    </source>
</evidence>
<dbReference type="Pfam" id="PF01432">
    <property type="entry name" value="Peptidase_M3"/>
    <property type="match status" value="1"/>
</dbReference>
<dbReference type="InterPro" id="IPR042088">
    <property type="entry name" value="OligoPept_F_C"/>
</dbReference>
<feature type="domain" description="Oligopeptidase F N-terminal" evidence="8">
    <location>
        <begin position="108"/>
        <end position="173"/>
    </location>
</feature>
<keyword evidence="3 6" id="KW-0378">Hydrolase</keyword>
<evidence type="ECO:0000259" key="8">
    <source>
        <dbReference type="Pfam" id="PF08439"/>
    </source>
</evidence>
<evidence type="ECO:0008006" key="11">
    <source>
        <dbReference type="Google" id="ProtNLM"/>
    </source>
</evidence>
<dbReference type="InterPro" id="IPR001567">
    <property type="entry name" value="Pept_M3A_M3B_dom"/>
</dbReference>
<evidence type="ECO:0000256" key="6">
    <source>
        <dbReference type="RuleBase" id="RU003435"/>
    </source>
</evidence>
<dbReference type="PANTHER" id="PTHR34217:SF1">
    <property type="entry name" value="CARBOXYPEPTIDASE 1"/>
    <property type="match status" value="1"/>
</dbReference>
<evidence type="ECO:0000313" key="10">
    <source>
        <dbReference type="Proteomes" id="UP000050398"/>
    </source>
</evidence>
<dbReference type="InterPro" id="IPR013647">
    <property type="entry name" value="OligopepF_N_dom"/>
</dbReference>
<dbReference type="SUPFAM" id="SSF55486">
    <property type="entry name" value="Metalloproteases ('zincins'), catalytic domain"/>
    <property type="match status" value="1"/>
</dbReference>
<reference evidence="9 10" key="1">
    <citation type="submission" date="2015-08" db="EMBL/GenBank/DDBJ databases">
        <title>Draft Genome Sequence of Bacillus vietnamensis UCD-SED5.</title>
        <authorList>
            <person name="Lee R.D."/>
            <person name="Jospin G."/>
            <person name="Lang J.M."/>
            <person name="Coil D.A."/>
            <person name="Eisen J.A."/>
        </authorList>
    </citation>
    <scope>NUCLEOTIDE SEQUENCE [LARGE SCALE GENOMIC DNA]</scope>
    <source>
        <strain evidence="9 10">UCD-SED5</strain>
    </source>
</reference>
<dbReference type="Gene3D" id="1.10.1370.20">
    <property type="entry name" value="Oligoendopeptidase f, C-terminal domain"/>
    <property type="match status" value="1"/>
</dbReference>
<dbReference type="CDD" id="cd09607">
    <property type="entry name" value="M3B_PepF"/>
    <property type="match status" value="1"/>
</dbReference>
<keyword evidence="4 6" id="KW-0862">Zinc</keyword>
<evidence type="ECO:0000256" key="1">
    <source>
        <dbReference type="ARBA" id="ARBA00022670"/>
    </source>
</evidence>
<dbReference type="EMBL" id="LIXZ01000015">
    <property type="protein sequence ID" value="KPL58503.1"/>
    <property type="molecule type" value="Genomic_DNA"/>
</dbReference>
<dbReference type="Proteomes" id="UP000050398">
    <property type="component" value="Unassembled WGS sequence"/>
</dbReference>
<proteinExistence type="inferred from homology"/>
<dbReference type="Pfam" id="PF08439">
    <property type="entry name" value="Peptidase_M3_N"/>
    <property type="match status" value="1"/>
</dbReference>
<comment type="similarity">
    <text evidence="6">Belongs to the peptidase M3 family.</text>
</comment>
<dbReference type="PANTHER" id="PTHR34217">
    <property type="entry name" value="METAL-DEPENDENT CARBOXYPEPTIDASE"/>
    <property type="match status" value="1"/>
</dbReference>
<evidence type="ECO:0000313" key="9">
    <source>
        <dbReference type="EMBL" id="KPL58503.1"/>
    </source>
</evidence>
<accession>A0A0P6VZN5</accession>
<evidence type="ECO:0000256" key="3">
    <source>
        <dbReference type="ARBA" id="ARBA00022801"/>
    </source>
</evidence>
<protein>
    <recommendedName>
        <fullName evidence="11">Oligoendopeptidase F</fullName>
    </recommendedName>
</protein>
<dbReference type="GO" id="GO:0006508">
    <property type="term" value="P:proteolysis"/>
    <property type="evidence" value="ECO:0007669"/>
    <property type="project" value="UniProtKB-KW"/>
</dbReference>
<dbReference type="PATRIC" id="fig|218284.4.peg.1566"/>
<keyword evidence="1 6" id="KW-0645">Protease</keyword>
<dbReference type="AlphaFoldDB" id="A0A0P6VZN5"/>
<comment type="cofactor">
    <cofactor evidence="6">
        <name>Zn(2+)</name>
        <dbReference type="ChEBI" id="CHEBI:29105"/>
    </cofactor>
    <text evidence="6">Binds 1 zinc ion.</text>
</comment>
<dbReference type="Gene3D" id="1.20.140.70">
    <property type="entry name" value="Oligopeptidase f, N-terminal domain"/>
    <property type="match status" value="1"/>
</dbReference>
<gene>
    <name evidence="9" type="ORF">AM506_16780</name>
</gene>
<dbReference type="InterPro" id="IPR001333">
    <property type="entry name" value="Peptidase_M32_Taq"/>
</dbReference>
<evidence type="ECO:0000256" key="2">
    <source>
        <dbReference type="ARBA" id="ARBA00022723"/>
    </source>
</evidence>
<dbReference type="RefSeq" id="WP_060673625.1">
    <property type="nucleotide sequence ID" value="NZ_LIXZ01000015.1"/>
</dbReference>
<dbReference type="OrthoDB" id="9769691at2"/>
<dbReference type="GO" id="GO:0004181">
    <property type="term" value="F:metallocarboxypeptidase activity"/>
    <property type="evidence" value="ECO:0007669"/>
    <property type="project" value="InterPro"/>
</dbReference>
<dbReference type="GO" id="GO:0046872">
    <property type="term" value="F:metal ion binding"/>
    <property type="evidence" value="ECO:0007669"/>
    <property type="project" value="UniProtKB-UniRule"/>
</dbReference>
<dbReference type="InterPro" id="IPR034006">
    <property type="entry name" value="M3B_PepF_2"/>
</dbReference>
<keyword evidence="5 6" id="KW-0482">Metalloprotease</keyword>
<keyword evidence="2 6" id="KW-0479">Metal-binding</keyword>
<dbReference type="eggNOG" id="COG1164">
    <property type="taxonomic scope" value="Bacteria"/>
</dbReference>
<organism evidence="9 10">
    <name type="scientific">Rossellomorea vietnamensis</name>
    <dbReference type="NCBI Taxonomy" id="218284"/>
    <lineage>
        <taxon>Bacteria</taxon>
        <taxon>Bacillati</taxon>
        <taxon>Bacillota</taxon>
        <taxon>Bacilli</taxon>
        <taxon>Bacillales</taxon>
        <taxon>Bacillaceae</taxon>
        <taxon>Rossellomorea</taxon>
    </lineage>
</organism>
<comment type="caution">
    <text evidence="9">The sequence shown here is derived from an EMBL/GenBank/DDBJ whole genome shotgun (WGS) entry which is preliminary data.</text>
</comment>